<dbReference type="Proteomes" id="UP000625682">
    <property type="component" value="Unassembled WGS sequence"/>
</dbReference>
<evidence type="ECO:0000313" key="3">
    <source>
        <dbReference type="Proteomes" id="UP000625682"/>
    </source>
</evidence>
<gene>
    <name evidence="2" type="ORF">GCM10012282_43720</name>
</gene>
<evidence type="ECO:0000256" key="1">
    <source>
        <dbReference type="SAM" id="MobiDB-lite"/>
    </source>
</evidence>
<feature type="region of interest" description="Disordered" evidence="1">
    <location>
        <begin position="75"/>
        <end position="136"/>
    </location>
</feature>
<organism evidence="2 3">
    <name type="scientific">Streptomyces lacrimifluminis</name>
    <dbReference type="NCBI Taxonomy" id="1500077"/>
    <lineage>
        <taxon>Bacteria</taxon>
        <taxon>Bacillati</taxon>
        <taxon>Actinomycetota</taxon>
        <taxon>Actinomycetes</taxon>
        <taxon>Kitasatosporales</taxon>
        <taxon>Streptomycetaceae</taxon>
        <taxon>Streptomyces</taxon>
    </lineage>
</organism>
<dbReference type="AlphaFoldDB" id="A0A917NYW4"/>
<reference evidence="2" key="2">
    <citation type="submission" date="2020-09" db="EMBL/GenBank/DDBJ databases">
        <authorList>
            <person name="Sun Q."/>
            <person name="Zhou Y."/>
        </authorList>
    </citation>
    <scope>NUCLEOTIDE SEQUENCE</scope>
    <source>
        <strain evidence="2">CGMCC 4.7272</strain>
    </source>
</reference>
<protein>
    <submittedName>
        <fullName evidence="2">Uncharacterized protein</fullName>
    </submittedName>
</protein>
<evidence type="ECO:0000313" key="2">
    <source>
        <dbReference type="EMBL" id="GGJ42237.1"/>
    </source>
</evidence>
<dbReference type="RefSeq" id="WP_189149053.1">
    <property type="nucleotide sequence ID" value="NZ_BAABER010000027.1"/>
</dbReference>
<name>A0A917NYW4_9ACTN</name>
<sequence>MARFAHDVPRTRGQGLAAVSAALLAVLIILLSSSVLGSEHRRVQSGAVFVAEAVSAQSEPHADNADAAVTTAAVRPHRDVTGDHPAPPVLDPGASRGTAAGPLRPAQPPFSTVGAPASAQPAHRHGVRAPPSLSGF</sequence>
<reference evidence="2" key="1">
    <citation type="journal article" date="2014" name="Int. J. Syst. Evol. Microbiol.">
        <title>Complete genome sequence of Corynebacterium casei LMG S-19264T (=DSM 44701T), isolated from a smear-ripened cheese.</title>
        <authorList>
            <consortium name="US DOE Joint Genome Institute (JGI-PGF)"/>
            <person name="Walter F."/>
            <person name="Albersmeier A."/>
            <person name="Kalinowski J."/>
            <person name="Ruckert C."/>
        </authorList>
    </citation>
    <scope>NUCLEOTIDE SEQUENCE</scope>
    <source>
        <strain evidence="2">CGMCC 4.7272</strain>
    </source>
</reference>
<comment type="caution">
    <text evidence="2">The sequence shown here is derived from an EMBL/GenBank/DDBJ whole genome shotgun (WGS) entry which is preliminary data.</text>
</comment>
<proteinExistence type="predicted"/>
<dbReference type="EMBL" id="BMMU01000014">
    <property type="protein sequence ID" value="GGJ42237.1"/>
    <property type="molecule type" value="Genomic_DNA"/>
</dbReference>
<keyword evidence="3" id="KW-1185">Reference proteome</keyword>
<accession>A0A917NYW4</accession>